<evidence type="ECO:0000313" key="4">
    <source>
        <dbReference type="Proteomes" id="UP000008641"/>
    </source>
</evidence>
<dbReference type="SUPFAM" id="SSF56601">
    <property type="entry name" value="beta-lactamase/transpeptidase-like"/>
    <property type="match status" value="1"/>
</dbReference>
<evidence type="ECO:0000256" key="2">
    <source>
        <dbReference type="ARBA" id="ARBA00022801"/>
    </source>
</evidence>
<evidence type="ECO:0000256" key="1">
    <source>
        <dbReference type="ARBA" id="ARBA00006096"/>
    </source>
</evidence>
<dbReference type="Pfam" id="PF02113">
    <property type="entry name" value="Peptidase_S13"/>
    <property type="match status" value="2"/>
</dbReference>
<dbReference type="Proteomes" id="UP000008641">
    <property type="component" value="Chromosome"/>
</dbReference>
<dbReference type="HOGENOM" id="CLU_017692_1_2_10"/>
<dbReference type="Gene3D" id="3.40.710.10">
    <property type="entry name" value="DD-peptidase/beta-lactamase superfamily"/>
    <property type="match status" value="2"/>
</dbReference>
<dbReference type="PRINTS" id="PR00922">
    <property type="entry name" value="DADACBPTASE3"/>
</dbReference>
<dbReference type="GO" id="GO:0000270">
    <property type="term" value="P:peptidoglycan metabolic process"/>
    <property type="evidence" value="ECO:0007669"/>
    <property type="project" value="TreeGrafter"/>
</dbReference>
<dbReference type="KEGG" id="wvi:Weevi_1260"/>
<dbReference type="eggNOG" id="COG2027">
    <property type="taxonomic scope" value="Bacteria"/>
</dbReference>
<accession>F0NXH4</accession>
<dbReference type="InterPro" id="IPR012338">
    <property type="entry name" value="Beta-lactam/transpept-like"/>
</dbReference>
<proteinExistence type="inferred from homology"/>
<name>F0NXH4_WEEVC</name>
<dbReference type="InterPro" id="IPR000667">
    <property type="entry name" value="Peptidase_S13"/>
</dbReference>
<comment type="similarity">
    <text evidence="1">Belongs to the peptidase S13 family.</text>
</comment>
<dbReference type="AlphaFoldDB" id="F0NXH4"/>
<dbReference type="GO" id="GO:0004185">
    <property type="term" value="F:serine-type carboxypeptidase activity"/>
    <property type="evidence" value="ECO:0007669"/>
    <property type="project" value="InterPro"/>
</dbReference>
<sequence>MLLFLGCYFSFAQNELIERSLQSSFYDDQQVGFYLYDIDTQKEVFSYNGISYFLPASNTKIATLYAVATVMKDSIPGIFYYETDSELHFQGTGDPTFLHPKFDNQRVLNFLKNSTKNLIYHAPAFDDSPFGNGWSWDDYASDYAPERSPFPIQENLVYFGRTGKSISASPRYFEDKVTSEKRSFAREFHRNTFYFAPHKSNIKIPYITSPELTREILSSVLDKEISLTFTEIPKKAKILYSRPWHSVAKYMMEESDNFLAEQLLIAASAERSMEIGSEKLIANLLKNELQNLSQAPRWIDGSGLSRYNLFSPKSIVQILDKLYKKLPEEEILDLMAVGGKSGTLKSRYRSKNAYMFGKTGTLSNTVTLSGYLKTNSGKTYIFSLMSNNSTRPLSQVRNEHEKLLNLIRTNY</sequence>
<protein>
    <submittedName>
        <fullName evidence="3">Peptidase S13 D-Ala-D-Ala carboxypeptidase C</fullName>
    </submittedName>
</protein>
<dbReference type="PANTHER" id="PTHR30023">
    <property type="entry name" value="D-ALANYL-D-ALANINE CARBOXYPEPTIDASE"/>
    <property type="match status" value="1"/>
</dbReference>
<dbReference type="EMBL" id="CP002455">
    <property type="protein sequence ID" value="ADX67964.1"/>
    <property type="molecule type" value="Genomic_DNA"/>
</dbReference>
<dbReference type="PANTHER" id="PTHR30023:SF0">
    <property type="entry name" value="PENICILLIN-SENSITIVE CARBOXYPEPTIDASE A"/>
    <property type="match status" value="1"/>
</dbReference>
<organism evidence="3 4">
    <name type="scientific">Weeksella virosa (strain ATCC 43766 / DSM 16922 / JCM 21250 / CCUG 30538 / CDC 9751 / IAM 14551 / NBRC 16016 / NCTC 11634 / CL345/78)</name>
    <dbReference type="NCBI Taxonomy" id="865938"/>
    <lineage>
        <taxon>Bacteria</taxon>
        <taxon>Pseudomonadati</taxon>
        <taxon>Bacteroidota</taxon>
        <taxon>Flavobacteriia</taxon>
        <taxon>Flavobacteriales</taxon>
        <taxon>Weeksellaceae</taxon>
        <taxon>Weeksella</taxon>
    </lineage>
</organism>
<dbReference type="STRING" id="865938.Weevi_1260"/>
<dbReference type="GO" id="GO:0006508">
    <property type="term" value="P:proteolysis"/>
    <property type="evidence" value="ECO:0007669"/>
    <property type="project" value="InterPro"/>
</dbReference>
<keyword evidence="4" id="KW-1185">Reference proteome</keyword>
<gene>
    <name evidence="3" type="ordered locus">Weevi_1260</name>
</gene>
<keyword evidence="3" id="KW-0645">Protease</keyword>
<dbReference type="RefSeq" id="WP_013598354.1">
    <property type="nucleotide sequence ID" value="NC_015144.1"/>
</dbReference>
<evidence type="ECO:0000313" key="3">
    <source>
        <dbReference type="EMBL" id="ADX67964.1"/>
    </source>
</evidence>
<keyword evidence="2" id="KW-0378">Hydrolase</keyword>
<keyword evidence="3" id="KW-0121">Carboxypeptidase</keyword>
<reference evidence="3 4" key="1">
    <citation type="journal article" date="2011" name="Stand. Genomic Sci.">
        <title>Complete genome sequence of Weeksella virosa type strain (9751).</title>
        <authorList>
            <person name="Lang E."/>
            <person name="Teshima H."/>
            <person name="Lucas S."/>
            <person name="Lapidus A."/>
            <person name="Hammon N."/>
            <person name="Deshpande S."/>
            <person name="Nolan M."/>
            <person name="Cheng J.F."/>
            <person name="Pitluck S."/>
            <person name="Liolios K."/>
            <person name="Pagani I."/>
            <person name="Mikhailova N."/>
            <person name="Ivanova N."/>
            <person name="Mavromatis K."/>
            <person name="Pati A."/>
            <person name="Tapia R."/>
            <person name="Han C."/>
            <person name="Goodwin L."/>
            <person name="Chen A."/>
            <person name="Palaniappan K."/>
            <person name="Land M."/>
            <person name="Hauser L."/>
            <person name="Chang Y.J."/>
            <person name="Jeffries C.D."/>
            <person name="Brambilla E.M."/>
            <person name="Kopitz M."/>
            <person name="Rohde M."/>
            <person name="Goker M."/>
            <person name="Tindall B.J."/>
            <person name="Detter J.C."/>
            <person name="Woyke T."/>
            <person name="Bristow J."/>
            <person name="Eisen J.A."/>
            <person name="Markowitz V."/>
            <person name="Hugenholtz P."/>
            <person name="Klenk H.P."/>
            <person name="Kyrpides N.C."/>
        </authorList>
    </citation>
    <scope>NUCLEOTIDE SEQUENCE [LARGE SCALE GENOMIC DNA]</scope>
    <source>
        <strain evidence="4">ATCC 43766 / DSM 16922 / JCM 21250 / NBRC 16016 / NCTC 11634 / CL345/78</strain>
    </source>
</reference>
<reference evidence="4" key="2">
    <citation type="journal article" date="2011" name="Stand. Genomic Sci.">
        <title>Complete genome sequence of Weeksella virosa type strain (9751T).</title>
        <authorList>
            <person name="Lang E."/>
            <person name="Teshima H."/>
            <person name="Lucas S."/>
            <person name="Lapidus A."/>
            <person name="Hammon N."/>
            <person name="Deshpande S."/>
            <person name="Nolan M."/>
            <person name="Cheng J."/>
            <person name="Pitluck S."/>
            <person name="Liolios K."/>
            <person name="Pagani I."/>
            <person name="Mikhailova N."/>
            <person name="Ivanova N."/>
            <person name="Mavromatis K."/>
            <person name="Pati A."/>
            <person name="Tapia R."/>
            <person name="Han C."/>
            <person name="Goodwin L."/>
            <person name="Chen A."/>
            <person name="Palaniappan K."/>
            <person name="Land M."/>
            <person name="Hauser L."/>
            <person name="Chang Y."/>
            <person name="Jeffries C."/>
            <person name="Brambilla E."/>
            <person name="Kopitz M."/>
            <person name="Rohde M."/>
            <person name="Goker M."/>
            <person name="Tindall B."/>
            <person name="Detter J."/>
            <person name="Woyke T."/>
            <person name="Bristow J."/>
            <person name="Eisen J."/>
            <person name="Markowitz V."/>
            <person name="Hugenholtz P."/>
            <person name="Klenk H."/>
            <person name="Kyrpides N."/>
        </authorList>
    </citation>
    <scope>NUCLEOTIDE SEQUENCE [LARGE SCALE GENOMIC DNA]</scope>
    <source>
        <strain evidence="4">ATCC 43766 / DSM 16922 / JCM 21250 / NBRC 16016 / NCTC 11634 / CL345/78</strain>
    </source>
</reference>